<sequence>MTFQQYARNNVMRNKRAYAAHFLSCAFSVMMFFTYSLISFHPELQGDLTGWSVTMNSLGKMAMKLPPYFIFIFSFFFVLYSVSAFLQTRKKEFGILLIHGMTNKQLNKLVFMENMIIGVLSMVSGILVGLVFAKLVLLISADMLAITKGLPFYLPYKAIGITLLAFFVLFLAISFFTSRTMRVNKLVELMQAGEKPKPEPKASIWLSILAVVLIGTGYLCVFYFALGTYLFTLLFGGVVLVVIGTYFFFTQCSVFIIRFLQKRDRLFFKRTNILTMSELVYRMRDNANMFFMVAVVSAVAFVAIGTCAAMGNQELAKIKNPYAFTYVSYSKNPQEKEHVTLIGKELTNAGFSYHQAYGEIFPTDNNMVMSITNYNHLAQALGYPTETLNEGEFLWMPGKFAQERGFSKQSIEKQLQITNGNVKLDLSLKKAVDHMVTPQNFYDDYYVAVTDQAYEQILAGRFEANADSHTDSLEPQKESGQLNTSDQASSQDLQESESETVSLPIRINVFVVDDWVNTVDIANQLSEALLNYESPYQFSALSLEWKEAKQENGLLLISSVMIGIVFFTFASSFLYFRLYTDLDREHAQYQLIGKLGLTGKELRKTVTRQLLIMFFLPIVIAIVHSGVAFTALQQLLPYSVVTSSVIVLGCFVAAQFLYFWLIRWRYLKLLHRGIV</sequence>
<dbReference type="PANTHER" id="PTHR46795">
    <property type="entry name" value="ABC TRANSPORTER PERMEASE-RELATED-RELATED"/>
    <property type="match status" value="1"/>
</dbReference>
<dbReference type="InterPro" id="IPR027022">
    <property type="entry name" value="ABC_permease_BceB-typ"/>
</dbReference>
<feature type="transmembrane region" description="Helical" evidence="6">
    <location>
        <begin position="289"/>
        <end position="311"/>
    </location>
</feature>
<dbReference type="InterPro" id="IPR003838">
    <property type="entry name" value="ABC3_permease_C"/>
</dbReference>
<protein>
    <submittedName>
        <fullName evidence="9">ABC transporter permease</fullName>
    </submittedName>
</protein>
<keyword evidence="5 6" id="KW-0472">Membrane</keyword>
<feature type="transmembrane region" description="Helical" evidence="6">
    <location>
        <begin position="109"/>
        <end position="133"/>
    </location>
</feature>
<dbReference type="Pfam" id="PF02687">
    <property type="entry name" value="FtsX"/>
    <property type="match status" value="1"/>
</dbReference>
<accession>A0AAP3GDR5</accession>
<keyword evidence="4 6" id="KW-1133">Transmembrane helix</keyword>
<feature type="compositionally biased region" description="Polar residues" evidence="7">
    <location>
        <begin position="478"/>
        <end position="493"/>
    </location>
</feature>
<evidence type="ECO:0000313" key="9">
    <source>
        <dbReference type="EMBL" id="MCZ0808544.1"/>
    </source>
</evidence>
<feature type="transmembrane region" description="Helical" evidence="6">
    <location>
        <begin position="68"/>
        <end position="88"/>
    </location>
</feature>
<proteinExistence type="inferred from homology"/>
<feature type="transmembrane region" description="Helical" evidence="6">
    <location>
        <begin position="554"/>
        <end position="576"/>
    </location>
</feature>
<comment type="subcellular location">
    <subcellularLocation>
        <location evidence="1 6">Cell membrane</location>
        <topology evidence="1 6">Multi-pass membrane protein</topology>
    </subcellularLocation>
</comment>
<feature type="domain" description="ABC3 transporter permease C-terminal" evidence="8">
    <location>
        <begin position="68"/>
        <end position="181"/>
    </location>
</feature>
<dbReference type="GO" id="GO:0055085">
    <property type="term" value="P:transmembrane transport"/>
    <property type="evidence" value="ECO:0007669"/>
    <property type="project" value="UniProtKB-UniRule"/>
</dbReference>
<evidence type="ECO:0000256" key="1">
    <source>
        <dbReference type="ARBA" id="ARBA00004651"/>
    </source>
</evidence>
<evidence type="ECO:0000256" key="6">
    <source>
        <dbReference type="PIRNR" id="PIRNR018968"/>
    </source>
</evidence>
<evidence type="ECO:0000313" key="10">
    <source>
        <dbReference type="Proteomes" id="UP001077662"/>
    </source>
</evidence>
<evidence type="ECO:0000256" key="5">
    <source>
        <dbReference type="ARBA" id="ARBA00023136"/>
    </source>
</evidence>
<evidence type="ECO:0000259" key="8">
    <source>
        <dbReference type="Pfam" id="PF02687"/>
    </source>
</evidence>
<reference evidence="9" key="1">
    <citation type="submission" date="2022-09" db="EMBL/GenBank/DDBJ databases">
        <title>Genome analysis and characterization of larvicidal activity of Brevibacillus strains.</title>
        <authorList>
            <person name="Patrusheva E.V."/>
            <person name="Izotova A.O."/>
            <person name="Toshchakov S.V."/>
            <person name="Sineoky S.P."/>
        </authorList>
    </citation>
    <scope>NUCLEOTIDE SEQUENCE</scope>
    <source>
        <strain evidence="9">VKPM_B-13247</strain>
    </source>
</reference>
<feature type="compositionally biased region" description="Basic and acidic residues" evidence="7">
    <location>
        <begin position="468"/>
        <end position="477"/>
    </location>
</feature>
<feature type="transmembrane region" description="Helical" evidence="6">
    <location>
        <begin position="638"/>
        <end position="662"/>
    </location>
</feature>
<dbReference type="InterPro" id="IPR052536">
    <property type="entry name" value="ABC-4_Integral_Memb_Prot"/>
</dbReference>
<dbReference type="EMBL" id="JAPTNE010000022">
    <property type="protein sequence ID" value="MCZ0808544.1"/>
    <property type="molecule type" value="Genomic_DNA"/>
</dbReference>
<comment type="similarity">
    <text evidence="6">Belongs to the ABC-4 integral membrane protein family.</text>
</comment>
<evidence type="ECO:0000256" key="7">
    <source>
        <dbReference type="SAM" id="MobiDB-lite"/>
    </source>
</evidence>
<feature type="region of interest" description="Disordered" evidence="7">
    <location>
        <begin position="468"/>
        <end position="497"/>
    </location>
</feature>
<evidence type="ECO:0000256" key="3">
    <source>
        <dbReference type="ARBA" id="ARBA00022692"/>
    </source>
</evidence>
<keyword evidence="3 6" id="KW-0812">Transmembrane</keyword>
<keyword evidence="6" id="KW-0813">Transport</keyword>
<name>A0AAP3GDR5_BRELA</name>
<dbReference type="RefSeq" id="WP_258434087.1">
    <property type="nucleotide sequence ID" value="NZ_JANSGW010000022.1"/>
</dbReference>
<feature type="transmembrane region" description="Helical" evidence="6">
    <location>
        <begin position="610"/>
        <end position="632"/>
    </location>
</feature>
<dbReference type="AlphaFoldDB" id="A0AAP3GDR5"/>
<gene>
    <name evidence="9" type="ORF">O0554_16760</name>
</gene>
<dbReference type="PANTHER" id="PTHR46795:SF2">
    <property type="entry name" value="ABC TRANSPORTER, PERMEASE PROTEIN"/>
    <property type="match status" value="1"/>
</dbReference>
<organism evidence="9 10">
    <name type="scientific">Brevibacillus laterosporus</name>
    <name type="common">Bacillus laterosporus</name>
    <dbReference type="NCBI Taxonomy" id="1465"/>
    <lineage>
        <taxon>Bacteria</taxon>
        <taxon>Bacillati</taxon>
        <taxon>Bacillota</taxon>
        <taxon>Bacilli</taxon>
        <taxon>Bacillales</taxon>
        <taxon>Paenibacillaceae</taxon>
        <taxon>Brevibacillus</taxon>
    </lineage>
</organism>
<feature type="transmembrane region" description="Helical" evidence="6">
    <location>
        <begin position="153"/>
        <end position="176"/>
    </location>
</feature>
<feature type="transmembrane region" description="Helical" evidence="6">
    <location>
        <begin position="18"/>
        <end position="38"/>
    </location>
</feature>
<feature type="transmembrane region" description="Helical" evidence="6">
    <location>
        <begin position="204"/>
        <end position="226"/>
    </location>
</feature>
<dbReference type="Proteomes" id="UP001077662">
    <property type="component" value="Unassembled WGS sequence"/>
</dbReference>
<feature type="transmembrane region" description="Helical" evidence="6">
    <location>
        <begin position="232"/>
        <end position="260"/>
    </location>
</feature>
<dbReference type="PIRSF" id="PIRSF018968">
    <property type="entry name" value="ABC_permease_BceB"/>
    <property type="match status" value="1"/>
</dbReference>
<keyword evidence="2 6" id="KW-1003">Cell membrane</keyword>
<comment type="caution">
    <text evidence="9">The sequence shown here is derived from an EMBL/GenBank/DDBJ whole genome shotgun (WGS) entry which is preliminary data.</text>
</comment>
<evidence type="ECO:0000256" key="4">
    <source>
        <dbReference type="ARBA" id="ARBA00022989"/>
    </source>
</evidence>
<dbReference type="GO" id="GO:0005886">
    <property type="term" value="C:plasma membrane"/>
    <property type="evidence" value="ECO:0007669"/>
    <property type="project" value="UniProtKB-SubCell"/>
</dbReference>
<evidence type="ECO:0000256" key="2">
    <source>
        <dbReference type="ARBA" id="ARBA00022475"/>
    </source>
</evidence>